<dbReference type="PANTHER" id="PTHR10380">
    <property type="entry name" value="CUTICLE PROTEIN"/>
    <property type="match status" value="1"/>
</dbReference>
<dbReference type="Proteomes" id="UP001431783">
    <property type="component" value="Unassembled WGS sequence"/>
</dbReference>
<sequence length="150" mass="16676">MVIYKGCHSSWRNIQSSNILVNMKLVLILAALIGFACCRPQDRFQLASPIYITRYINDFLPFQNYFYIYEQSDGQKKEESGSYVEETNPDESYFAVKGSYSYVGDDGQNYNVSYTADKDGFQPEGEHIPPSAGVKPKLGISGAALASLSG</sequence>
<dbReference type="InterPro" id="IPR031311">
    <property type="entry name" value="CHIT_BIND_RR_consensus"/>
</dbReference>
<comment type="caution">
    <text evidence="3">The sequence shown here is derived from an EMBL/GenBank/DDBJ whole genome shotgun (WGS) entry which is preliminary data.</text>
</comment>
<dbReference type="InterPro" id="IPR000618">
    <property type="entry name" value="Insect_cuticle"/>
</dbReference>
<evidence type="ECO:0000313" key="4">
    <source>
        <dbReference type="Proteomes" id="UP001431783"/>
    </source>
</evidence>
<dbReference type="AlphaFoldDB" id="A0AAW1TPU5"/>
<dbReference type="PROSITE" id="PS00233">
    <property type="entry name" value="CHIT_BIND_RR_1"/>
    <property type="match status" value="1"/>
</dbReference>
<keyword evidence="4" id="KW-1185">Reference proteome</keyword>
<reference evidence="3 4" key="1">
    <citation type="submission" date="2023-03" db="EMBL/GenBank/DDBJ databases">
        <title>Genome insight into feeding habits of ladybird beetles.</title>
        <authorList>
            <person name="Li H.-S."/>
            <person name="Huang Y.-H."/>
            <person name="Pang H."/>
        </authorList>
    </citation>
    <scope>NUCLEOTIDE SEQUENCE [LARGE SCALE GENOMIC DNA]</scope>
    <source>
        <strain evidence="3">SYSU_2023b</strain>
        <tissue evidence="3">Whole body</tissue>
    </source>
</reference>
<dbReference type="EMBL" id="JARQZJ010000001">
    <property type="protein sequence ID" value="KAK9869776.1"/>
    <property type="molecule type" value="Genomic_DNA"/>
</dbReference>
<name>A0AAW1TPU5_9CUCU</name>
<dbReference type="GO" id="GO:0008010">
    <property type="term" value="F:structural constituent of chitin-based larval cuticle"/>
    <property type="evidence" value="ECO:0007669"/>
    <property type="project" value="TreeGrafter"/>
</dbReference>
<dbReference type="PANTHER" id="PTHR10380:SF173">
    <property type="entry name" value="CUTICULAR PROTEIN 47EF, ISOFORM C-RELATED"/>
    <property type="match status" value="1"/>
</dbReference>
<dbReference type="PROSITE" id="PS51155">
    <property type="entry name" value="CHIT_BIND_RR_2"/>
    <property type="match status" value="1"/>
</dbReference>
<organism evidence="3 4">
    <name type="scientific">Henosepilachna vigintioctopunctata</name>
    <dbReference type="NCBI Taxonomy" id="420089"/>
    <lineage>
        <taxon>Eukaryota</taxon>
        <taxon>Metazoa</taxon>
        <taxon>Ecdysozoa</taxon>
        <taxon>Arthropoda</taxon>
        <taxon>Hexapoda</taxon>
        <taxon>Insecta</taxon>
        <taxon>Pterygota</taxon>
        <taxon>Neoptera</taxon>
        <taxon>Endopterygota</taxon>
        <taxon>Coleoptera</taxon>
        <taxon>Polyphaga</taxon>
        <taxon>Cucujiformia</taxon>
        <taxon>Coccinelloidea</taxon>
        <taxon>Coccinellidae</taxon>
        <taxon>Epilachninae</taxon>
        <taxon>Epilachnini</taxon>
        <taxon>Henosepilachna</taxon>
    </lineage>
</organism>
<dbReference type="PRINTS" id="PR00947">
    <property type="entry name" value="CUTICLE"/>
</dbReference>
<evidence type="ECO:0000256" key="1">
    <source>
        <dbReference type="ARBA" id="ARBA00022460"/>
    </source>
</evidence>
<gene>
    <name evidence="3" type="ORF">WA026_003508</name>
</gene>
<dbReference type="Pfam" id="PF00379">
    <property type="entry name" value="Chitin_bind_4"/>
    <property type="match status" value="1"/>
</dbReference>
<keyword evidence="1 2" id="KW-0193">Cuticle</keyword>
<evidence type="ECO:0000256" key="2">
    <source>
        <dbReference type="PROSITE-ProRule" id="PRU00497"/>
    </source>
</evidence>
<dbReference type="GO" id="GO:0062129">
    <property type="term" value="C:chitin-based extracellular matrix"/>
    <property type="evidence" value="ECO:0007669"/>
    <property type="project" value="TreeGrafter"/>
</dbReference>
<dbReference type="InterPro" id="IPR050468">
    <property type="entry name" value="Cuticle_Struct_Prot"/>
</dbReference>
<evidence type="ECO:0000313" key="3">
    <source>
        <dbReference type="EMBL" id="KAK9869776.1"/>
    </source>
</evidence>
<proteinExistence type="predicted"/>
<accession>A0AAW1TPU5</accession>
<protein>
    <submittedName>
        <fullName evidence="3">Uncharacterized protein</fullName>
    </submittedName>
</protein>